<evidence type="ECO:0000313" key="1">
    <source>
        <dbReference type="EMBL" id="HJC25366.1"/>
    </source>
</evidence>
<dbReference type="AlphaFoldDB" id="A0A9D2SSL6"/>
<evidence type="ECO:0000313" key="2">
    <source>
        <dbReference type="Proteomes" id="UP000823891"/>
    </source>
</evidence>
<accession>A0A9D2SSL6</accession>
<dbReference type="EMBL" id="DWWS01000063">
    <property type="protein sequence ID" value="HJC25366.1"/>
    <property type="molecule type" value="Genomic_DNA"/>
</dbReference>
<reference evidence="1" key="2">
    <citation type="submission" date="2021-04" db="EMBL/GenBank/DDBJ databases">
        <authorList>
            <person name="Gilroy R."/>
        </authorList>
    </citation>
    <scope>NUCLEOTIDE SEQUENCE</scope>
    <source>
        <strain evidence="1">USAMLcec2-132</strain>
    </source>
</reference>
<reference evidence="1" key="1">
    <citation type="journal article" date="2021" name="PeerJ">
        <title>Extensive microbial diversity within the chicken gut microbiome revealed by metagenomics and culture.</title>
        <authorList>
            <person name="Gilroy R."/>
            <person name="Ravi A."/>
            <person name="Getino M."/>
            <person name="Pursley I."/>
            <person name="Horton D.L."/>
            <person name="Alikhan N.F."/>
            <person name="Baker D."/>
            <person name="Gharbi K."/>
            <person name="Hall N."/>
            <person name="Watson M."/>
            <person name="Adriaenssens E.M."/>
            <person name="Foster-Nyarko E."/>
            <person name="Jarju S."/>
            <person name="Secka A."/>
            <person name="Antonio M."/>
            <person name="Oren A."/>
            <person name="Chaudhuri R.R."/>
            <person name="La Ragione R."/>
            <person name="Hildebrand F."/>
            <person name="Pallen M.J."/>
        </authorList>
    </citation>
    <scope>NUCLEOTIDE SEQUENCE</scope>
    <source>
        <strain evidence="1">USAMLcec2-132</strain>
    </source>
</reference>
<organism evidence="1 2">
    <name type="scientific">Candidatus Eisenbergiella merdavium</name>
    <dbReference type="NCBI Taxonomy" id="2838551"/>
    <lineage>
        <taxon>Bacteria</taxon>
        <taxon>Bacillati</taxon>
        <taxon>Bacillota</taxon>
        <taxon>Clostridia</taxon>
        <taxon>Lachnospirales</taxon>
        <taxon>Lachnospiraceae</taxon>
        <taxon>Eisenbergiella</taxon>
    </lineage>
</organism>
<protein>
    <submittedName>
        <fullName evidence="1">Uncharacterized protein</fullName>
    </submittedName>
</protein>
<dbReference type="Proteomes" id="UP000823891">
    <property type="component" value="Unassembled WGS sequence"/>
</dbReference>
<proteinExistence type="predicted"/>
<name>A0A9D2SSL6_9FIRM</name>
<sequence>MRLRRFLFPAAVVLVLALSIWGPQTLSEYKDRTILGQIHEQEVLSEGEGYRYTLSSAEKLYLLSECLKNQTYPESEQSAAARQAAQGTEDLEYQEGAYVFIQNHRGPSGKEITGEEIFETCNEAVNRLKKLGILPKEVRQVSAQDYDAVLYSAIDVLEPQNNVSVWKLSLSAGQSSRDPQDRLMDIYIDADDGRIYEFYVRYARSGCDWDALSPDALMESWSSYMGLPAPESYEEDNPLMETTPYYRKYAFPGMGEGRTVVTLGFYEGINELFLRIS</sequence>
<comment type="caution">
    <text evidence="1">The sequence shown here is derived from an EMBL/GenBank/DDBJ whole genome shotgun (WGS) entry which is preliminary data.</text>
</comment>
<gene>
    <name evidence="1" type="ORF">H9761_16965</name>
</gene>